<gene>
    <name evidence="2" type="ORF">G2W53_042756</name>
</gene>
<keyword evidence="3" id="KW-1185">Reference proteome</keyword>
<reference evidence="2" key="1">
    <citation type="submission" date="2020-09" db="EMBL/GenBank/DDBJ databases">
        <title>Genome-Enabled Discovery of Anthraquinone Biosynthesis in Senna tora.</title>
        <authorList>
            <person name="Kang S.-H."/>
            <person name="Pandey R.P."/>
            <person name="Lee C.-M."/>
            <person name="Sim J.-S."/>
            <person name="Jeong J.-T."/>
            <person name="Choi B.-S."/>
            <person name="Jung M."/>
            <person name="Ginzburg D."/>
            <person name="Zhao K."/>
            <person name="Won S.Y."/>
            <person name="Oh T.-J."/>
            <person name="Yu Y."/>
            <person name="Kim N.-H."/>
            <person name="Lee O.R."/>
            <person name="Lee T.-H."/>
            <person name="Bashyal P."/>
            <person name="Kim T.-S."/>
            <person name="Lee W.-H."/>
            <person name="Kawkins C."/>
            <person name="Kim C.-K."/>
            <person name="Kim J.S."/>
            <person name="Ahn B.O."/>
            <person name="Rhee S.Y."/>
            <person name="Sohng J.K."/>
        </authorList>
    </citation>
    <scope>NUCLEOTIDE SEQUENCE</scope>
    <source>
        <tissue evidence="2">Leaf</tissue>
    </source>
</reference>
<evidence type="ECO:0000256" key="1">
    <source>
        <dbReference type="SAM" id="MobiDB-lite"/>
    </source>
</evidence>
<accession>A0A834W048</accession>
<dbReference type="Proteomes" id="UP000634136">
    <property type="component" value="Unassembled WGS sequence"/>
</dbReference>
<evidence type="ECO:0000313" key="3">
    <source>
        <dbReference type="Proteomes" id="UP000634136"/>
    </source>
</evidence>
<comment type="caution">
    <text evidence="2">The sequence shown here is derived from an EMBL/GenBank/DDBJ whole genome shotgun (WGS) entry which is preliminary data.</text>
</comment>
<feature type="region of interest" description="Disordered" evidence="1">
    <location>
        <begin position="1"/>
        <end position="25"/>
    </location>
</feature>
<organism evidence="2 3">
    <name type="scientific">Senna tora</name>
    <dbReference type="NCBI Taxonomy" id="362788"/>
    <lineage>
        <taxon>Eukaryota</taxon>
        <taxon>Viridiplantae</taxon>
        <taxon>Streptophyta</taxon>
        <taxon>Embryophyta</taxon>
        <taxon>Tracheophyta</taxon>
        <taxon>Spermatophyta</taxon>
        <taxon>Magnoliopsida</taxon>
        <taxon>eudicotyledons</taxon>
        <taxon>Gunneridae</taxon>
        <taxon>Pentapetalae</taxon>
        <taxon>rosids</taxon>
        <taxon>fabids</taxon>
        <taxon>Fabales</taxon>
        <taxon>Fabaceae</taxon>
        <taxon>Caesalpinioideae</taxon>
        <taxon>Cassia clade</taxon>
        <taxon>Senna</taxon>
    </lineage>
</organism>
<proteinExistence type="predicted"/>
<protein>
    <submittedName>
        <fullName evidence="2">Uncharacterized protein</fullName>
    </submittedName>
</protein>
<dbReference type="EMBL" id="JAAIUW010000013">
    <property type="protein sequence ID" value="KAF7803645.1"/>
    <property type="molecule type" value="Genomic_DNA"/>
</dbReference>
<evidence type="ECO:0000313" key="2">
    <source>
        <dbReference type="EMBL" id="KAF7803645.1"/>
    </source>
</evidence>
<name>A0A834W048_9FABA</name>
<sequence length="25" mass="2842">MARKSEEMTGDVWHVGDEFSEKSEG</sequence>
<dbReference type="AlphaFoldDB" id="A0A834W048"/>
<feature type="compositionally biased region" description="Basic and acidic residues" evidence="1">
    <location>
        <begin position="14"/>
        <end position="25"/>
    </location>
</feature>